<dbReference type="InterPro" id="IPR058531">
    <property type="entry name" value="Baseplate_J_M"/>
</dbReference>
<dbReference type="AlphaFoldDB" id="A0A6M0STE5"/>
<organism evidence="3 4">
    <name type="scientific">Clostridium botulinum</name>
    <dbReference type="NCBI Taxonomy" id="1491"/>
    <lineage>
        <taxon>Bacteria</taxon>
        <taxon>Bacillati</taxon>
        <taxon>Bacillota</taxon>
        <taxon>Clostridia</taxon>
        <taxon>Eubacteriales</taxon>
        <taxon>Clostridiaceae</taxon>
        <taxon>Clostridium</taxon>
    </lineage>
</organism>
<dbReference type="Pfam" id="PF26078">
    <property type="entry name" value="Baseplate_J_M"/>
    <property type="match status" value="1"/>
</dbReference>
<feature type="domain" description="Baseplate protein J-like barrel" evidence="1">
    <location>
        <begin position="99"/>
        <end position="174"/>
    </location>
</feature>
<name>A0A6M0STE5_CLOBO</name>
<accession>A0A6M0STE5</accession>
<dbReference type="InterPro" id="IPR006949">
    <property type="entry name" value="Barrel_Baseplate_J-like"/>
</dbReference>
<feature type="domain" description="Baseplate J-like central" evidence="2">
    <location>
        <begin position="198"/>
        <end position="267"/>
    </location>
</feature>
<gene>
    <name evidence="3" type="ORF">EXM65_10550</name>
</gene>
<evidence type="ECO:0000259" key="2">
    <source>
        <dbReference type="Pfam" id="PF26078"/>
    </source>
</evidence>
<evidence type="ECO:0000259" key="1">
    <source>
        <dbReference type="Pfam" id="PF04865"/>
    </source>
</evidence>
<reference evidence="3 4" key="1">
    <citation type="submission" date="2019-02" db="EMBL/GenBank/DDBJ databases">
        <title>Genome sequencing of Clostridium botulinum clinical isolates.</title>
        <authorList>
            <person name="Brunt J."/>
            <person name="Van Vliet A.H.M."/>
            <person name="Stringer S.C."/>
            <person name="Grant K.A."/>
            <person name="Carter A.C."/>
            <person name="Peck M.W."/>
        </authorList>
    </citation>
    <scope>NUCLEOTIDE SEQUENCE [LARGE SCALE GENOMIC DNA]</scope>
    <source>
        <strain evidence="3 4">H113700579</strain>
    </source>
</reference>
<dbReference type="Pfam" id="PF04865">
    <property type="entry name" value="Baseplate_J"/>
    <property type="match status" value="1"/>
</dbReference>
<protein>
    <submittedName>
        <fullName evidence="3">Uncharacterized protein</fullName>
    </submittedName>
</protein>
<evidence type="ECO:0000313" key="3">
    <source>
        <dbReference type="EMBL" id="NFA43005.1"/>
    </source>
</evidence>
<sequence length="383" mass="42913">MINFININPETIFEDMLNTVETELGEKIHDGDERKLFLRSLMPIVVGIANKINDTANQNLLENARKEKLDAIAKDYHTTSRLQATYSFCKGKVKLSTIQNENITIKAGTKVTPDGITMFKVKEDTIIPKGILESDIILIAVSPGEKYNGFEIGKINYIVDPIAYVEKIYNTEISKSGSDIEDDKSYRKRARLAMEGKSTAGPDGAYEYFAYSADNSISGVKVTSPSPGTVKIFVVVDDGEIPSQEILDKVYKECSPKDRRPLTDKVEIGTPTVNNYDIELTYYIDKNFPTSEGKWRKAIEGENLNFVDGAIRDFIKWQQSEIGKPINPDELKYQIQNAAAIEVDNRRISGVRRIEVKSPIHKIIGENEIAKVTNIKVTYGGVE</sequence>
<proteinExistence type="predicted"/>
<dbReference type="Proteomes" id="UP000472355">
    <property type="component" value="Unassembled WGS sequence"/>
</dbReference>
<dbReference type="EMBL" id="SGKU01000027">
    <property type="protein sequence ID" value="NFA43005.1"/>
    <property type="molecule type" value="Genomic_DNA"/>
</dbReference>
<evidence type="ECO:0000313" key="4">
    <source>
        <dbReference type="Proteomes" id="UP000472355"/>
    </source>
</evidence>
<comment type="caution">
    <text evidence="3">The sequence shown here is derived from an EMBL/GenBank/DDBJ whole genome shotgun (WGS) entry which is preliminary data.</text>
</comment>